<organism evidence="2 3">
    <name type="scientific">Novosphingobium anseongense</name>
    <dbReference type="NCBI Taxonomy" id="3133436"/>
    <lineage>
        <taxon>Bacteria</taxon>
        <taxon>Pseudomonadati</taxon>
        <taxon>Pseudomonadota</taxon>
        <taxon>Alphaproteobacteria</taxon>
        <taxon>Sphingomonadales</taxon>
        <taxon>Sphingomonadaceae</taxon>
        <taxon>Novosphingobium</taxon>
    </lineage>
</organism>
<dbReference type="RefSeq" id="WP_339587909.1">
    <property type="nucleotide sequence ID" value="NZ_JBBHJZ010000003.1"/>
</dbReference>
<evidence type="ECO:0000313" key="2">
    <source>
        <dbReference type="EMBL" id="MEJ5977962.1"/>
    </source>
</evidence>
<evidence type="ECO:0000313" key="3">
    <source>
        <dbReference type="Proteomes" id="UP001361239"/>
    </source>
</evidence>
<dbReference type="SUPFAM" id="SSF46894">
    <property type="entry name" value="C-terminal effector domain of the bipartite response regulators"/>
    <property type="match status" value="1"/>
</dbReference>
<protein>
    <submittedName>
        <fullName evidence="2">Helix-turn-helix transcriptional regulator</fullName>
    </submittedName>
</protein>
<dbReference type="Proteomes" id="UP001361239">
    <property type="component" value="Unassembled WGS sequence"/>
</dbReference>
<feature type="domain" description="HTH luxR-type" evidence="1">
    <location>
        <begin position="303"/>
        <end position="360"/>
    </location>
</feature>
<name>A0ABU8RYY6_9SPHN</name>
<accession>A0ABU8RYY6</accession>
<comment type="caution">
    <text evidence="2">The sequence shown here is derived from an EMBL/GenBank/DDBJ whole genome shotgun (WGS) entry which is preliminary data.</text>
</comment>
<sequence length="368" mass="40506">MDTDLAELIPPLIEGIVEDPLWSAFLARLRLRLRADYVSIVFRPLPDGAPRNRLIHLYAGQAWPDEVNRHFRESLGGNDPMSYHELTADRVYALNELLRFGDPEHDRYRLQLLAPGGMRFMRMMRIEEAGGVSAWLTVARADHEFAATDDGLIAAIAPFWRAALTSYVALERERVTASVAEEAIRRLNFGWLTLDAAGRVLDGDAHATGMLAASDMLRKGRDGHLVARDPGVAREIRQAVQALAGDPQARPRAVVLSRDPWLDMLLVPSSIGAGTTRPAPTVVAYIHADDWSSADRCDQLGELFDLIPSEARLALALSRGMSIAEAAGELGLTVESARTYSKRIYAKTGARGQADLVRFIHRSVLAIA</sequence>
<dbReference type="SMART" id="SM00421">
    <property type="entry name" value="HTH_LUXR"/>
    <property type="match status" value="1"/>
</dbReference>
<reference evidence="2 3" key="1">
    <citation type="submission" date="2024-03" db="EMBL/GenBank/DDBJ databases">
        <authorList>
            <person name="Jo J.-H."/>
        </authorList>
    </citation>
    <scope>NUCLEOTIDE SEQUENCE [LARGE SCALE GENOMIC DNA]</scope>
    <source>
        <strain evidence="2 3">PS1R-30</strain>
    </source>
</reference>
<proteinExistence type="predicted"/>
<dbReference type="InterPro" id="IPR000792">
    <property type="entry name" value="Tscrpt_reg_LuxR_C"/>
</dbReference>
<dbReference type="InterPro" id="IPR016032">
    <property type="entry name" value="Sig_transdc_resp-reg_C-effctor"/>
</dbReference>
<evidence type="ECO:0000259" key="1">
    <source>
        <dbReference type="SMART" id="SM00421"/>
    </source>
</evidence>
<dbReference type="Gene3D" id="1.10.10.10">
    <property type="entry name" value="Winged helix-like DNA-binding domain superfamily/Winged helix DNA-binding domain"/>
    <property type="match status" value="1"/>
</dbReference>
<gene>
    <name evidence="2" type="ORF">WG901_15030</name>
</gene>
<dbReference type="EMBL" id="JBBHJZ010000003">
    <property type="protein sequence ID" value="MEJ5977962.1"/>
    <property type="molecule type" value="Genomic_DNA"/>
</dbReference>
<dbReference type="InterPro" id="IPR036388">
    <property type="entry name" value="WH-like_DNA-bd_sf"/>
</dbReference>
<keyword evidence="3" id="KW-1185">Reference proteome</keyword>